<comment type="caution">
    <text evidence="2">The sequence shown here is derived from an EMBL/GenBank/DDBJ whole genome shotgun (WGS) entry which is preliminary data.</text>
</comment>
<dbReference type="Gene3D" id="3.40.30.10">
    <property type="entry name" value="Glutaredoxin"/>
    <property type="match status" value="1"/>
</dbReference>
<dbReference type="InterPro" id="IPR050983">
    <property type="entry name" value="GST_Omega/HSP26"/>
</dbReference>
<protein>
    <submittedName>
        <fullName evidence="2">Glutathione S-transferase</fullName>
    </submittedName>
</protein>
<dbReference type="SUPFAM" id="SSF52833">
    <property type="entry name" value="Thioredoxin-like"/>
    <property type="match status" value="1"/>
</dbReference>
<feature type="domain" description="GST N-terminal" evidence="1">
    <location>
        <begin position="1"/>
        <end position="77"/>
    </location>
</feature>
<dbReference type="PANTHER" id="PTHR43968:SF6">
    <property type="entry name" value="GLUTATHIONE S-TRANSFERASE OMEGA"/>
    <property type="match status" value="1"/>
</dbReference>
<name>A0A4Q0YLW8_9GAMM</name>
<dbReference type="InterPro" id="IPR004045">
    <property type="entry name" value="Glutathione_S-Trfase_N"/>
</dbReference>
<evidence type="ECO:0000313" key="2">
    <source>
        <dbReference type="EMBL" id="RXJ71812.1"/>
    </source>
</evidence>
<dbReference type="AlphaFoldDB" id="A0A4Q0YLW8"/>
<dbReference type="Gene3D" id="1.20.1050.10">
    <property type="match status" value="1"/>
</dbReference>
<organism evidence="2 3">
    <name type="scientific">Veronia nyctiphanis</name>
    <dbReference type="NCBI Taxonomy" id="1278244"/>
    <lineage>
        <taxon>Bacteria</taxon>
        <taxon>Pseudomonadati</taxon>
        <taxon>Pseudomonadota</taxon>
        <taxon>Gammaproteobacteria</taxon>
        <taxon>Vibrionales</taxon>
        <taxon>Vibrionaceae</taxon>
        <taxon>Veronia</taxon>
    </lineage>
</organism>
<dbReference type="Proteomes" id="UP000290287">
    <property type="component" value="Unassembled WGS sequence"/>
</dbReference>
<proteinExistence type="predicted"/>
<keyword evidence="3" id="KW-1185">Reference proteome</keyword>
<evidence type="ECO:0000259" key="1">
    <source>
        <dbReference type="PROSITE" id="PS50404"/>
    </source>
</evidence>
<keyword evidence="2" id="KW-0808">Transferase</keyword>
<dbReference type="PROSITE" id="PS50404">
    <property type="entry name" value="GST_NTER"/>
    <property type="match status" value="1"/>
</dbReference>
<evidence type="ECO:0000313" key="3">
    <source>
        <dbReference type="Proteomes" id="UP000290287"/>
    </source>
</evidence>
<reference evidence="2 3" key="1">
    <citation type="submission" date="2017-10" db="EMBL/GenBank/DDBJ databases">
        <title>Nyctiphanis sp. nov., isolated from the stomach of the euphausiid Nyctiphanes simplex (Hansen, 1911) in the Gulf of California.</title>
        <authorList>
            <person name="Gomez-Gil B."/>
            <person name="Aguilar-Mendez M."/>
            <person name="Lopez-Cortes A."/>
            <person name="Gomez-Gutierrez J."/>
            <person name="Roque A."/>
            <person name="Lang E."/>
            <person name="Gonzalez-Castillo A."/>
        </authorList>
    </citation>
    <scope>NUCLEOTIDE SEQUENCE [LARGE SCALE GENOMIC DNA]</scope>
    <source>
        <strain evidence="2 3">CAIM 600</strain>
    </source>
</reference>
<dbReference type="OrthoDB" id="8634103at2"/>
<dbReference type="InterPro" id="IPR036249">
    <property type="entry name" value="Thioredoxin-like_sf"/>
</dbReference>
<accession>A0A4Q0YLW8</accession>
<dbReference type="GO" id="GO:0016740">
    <property type="term" value="F:transferase activity"/>
    <property type="evidence" value="ECO:0007669"/>
    <property type="project" value="UniProtKB-KW"/>
</dbReference>
<sequence length="190" mass="22217">MTLYGSLPSPYVRRIRILLDGKDVEFVPMNIFEEKQREFLISKNPTLKIPMLEDDGKFIFDSNVIYRYLQEKFGCIDLTWQQENLLTVINAVNDSMVQLLTLKRSGFDVQDDTFCFNLHRERAAVAFEHLDDAAAQGQFADWDYPAICLYCLLDWVAFRELYDWSAFANLNRFFTSNQTREPVKATEPTD</sequence>
<dbReference type="EMBL" id="PEIB01000032">
    <property type="protein sequence ID" value="RXJ71812.1"/>
    <property type="molecule type" value="Genomic_DNA"/>
</dbReference>
<dbReference type="PANTHER" id="PTHR43968">
    <property type="match status" value="1"/>
</dbReference>
<dbReference type="CDD" id="cd00570">
    <property type="entry name" value="GST_N_family"/>
    <property type="match status" value="1"/>
</dbReference>
<dbReference type="GO" id="GO:0005737">
    <property type="term" value="C:cytoplasm"/>
    <property type="evidence" value="ECO:0007669"/>
    <property type="project" value="TreeGrafter"/>
</dbReference>
<gene>
    <name evidence="2" type="ORF">CS022_19640</name>
</gene>
<dbReference type="Pfam" id="PF13417">
    <property type="entry name" value="GST_N_3"/>
    <property type="match status" value="1"/>
</dbReference>